<feature type="transmembrane region" description="Helical" evidence="1">
    <location>
        <begin position="329"/>
        <end position="349"/>
    </location>
</feature>
<keyword evidence="3" id="KW-1185">Reference proteome</keyword>
<evidence type="ECO:0008006" key="4">
    <source>
        <dbReference type="Google" id="ProtNLM"/>
    </source>
</evidence>
<feature type="transmembrane region" description="Helical" evidence="1">
    <location>
        <begin position="42"/>
        <end position="61"/>
    </location>
</feature>
<dbReference type="EMBL" id="CP086362">
    <property type="protein sequence ID" value="UNI23671.1"/>
    <property type="molecule type" value="Genomic_DNA"/>
</dbReference>
<organism evidence="2 3">
    <name type="scientific">Purpureocillium takamizusanense</name>
    <dbReference type="NCBI Taxonomy" id="2060973"/>
    <lineage>
        <taxon>Eukaryota</taxon>
        <taxon>Fungi</taxon>
        <taxon>Dikarya</taxon>
        <taxon>Ascomycota</taxon>
        <taxon>Pezizomycotina</taxon>
        <taxon>Sordariomycetes</taxon>
        <taxon>Hypocreomycetidae</taxon>
        <taxon>Hypocreales</taxon>
        <taxon>Ophiocordycipitaceae</taxon>
        <taxon>Purpureocillium</taxon>
    </lineage>
</organism>
<name>A0A9Q8QRS3_9HYPO</name>
<evidence type="ECO:0000313" key="2">
    <source>
        <dbReference type="EMBL" id="UNI23671.1"/>
    </source>
</evidence>
<gene>
    <name evidence="2" type="ORF">JDV02_009477</name>
</gene>
<dbReference type="PANTHER" id="PTHR12203:SF35">
    <property type="entry name" value="PROTEIN O-GLUCOSYLTRANSFERASE 1"/>
    <property type="match status" value="1"/>
</dbReference>
<reference evidence="2" key="1">
    <citation type="submission" date="2021-11" db="EMBL/GenBank/DDBJ databases">
        <title>Purpureocillium_takamizusanense_genome.</title>
        <authorList>
            <person name="Nguyen N.-H."/>
        </authorList>
    </citation>
    <scope>NUCLEOTIDE SEQUENCE</scope>
    <source>
        <strain evidence="2">PT3</strain>
    </source>
</reference>
<keyword evidence="1" id="KW-0472">Membrane</keyword>
<feature type="transmembrane region" description="Helical" evidence="1">
    <location>
        <begin position="7"/>
        <end position="27"/>
    </location>
</feature>
<dbReference type="GeneID" id="72071422"/>
<dbReference type="InterPro" id="IPR051091">
    <property type="entry name" value="O-Glucosyltr/Glycosyltrsf_90"/>
</dbReference>
<dbReference type="AlphaFoldDB" id="A0A9Q8QRS3"/>
<feature type="transmembrane region" description="Helical" evidence="1">
    <location>
        <begin position="355"/>
        <end position="374"/>
    </location>
</feature>
<dbReference type="KEGG" id="ptkz:JDV02_009477"/>
<dbReference type="PANTHER" id="PTHR12203">
    <property type="entry name" value="KDEL LYS-ASP-GLU-LEU CONTAINING - RELATED"/>
    <property type="match status" value="1"/>
</dbReference>
<evidence type="ECO:0000256" key="1">
    <source>
        <dbReference type="SAM" id="Phobius"/>
    </source>
</evidence>
<keyword evidence="1" id="KW-1133">Transmembrane helix</keyword>
<dbReference type="OrthoDB" id="541052at2759"/>
<keyword evidence="1" id="KW-0812">Transmembrane</keyword>
<sequence>MCSEPAMARYGTVQLLALSCFLSFGYISSSLERHSLTERPRLSTLLVLLLSGAICFLASYLSKWLPGAEGRFVAGHRQPHDVSLLDLAPDEALSKGLASHGPNCPRRYTLPVLVLCIVLRLEIFHRVNYEQQCASPGIESFLCLLLIAHELFASRSRWGVPHSDDSDDPWRSCFDDLHDWFTGPRITMTFMVVSACVFSLGTYLSVSQTMRSTYVCFGPVDSRTQTVSLQLVGLVLDATIVALLWRVLAWTRTTKLKLRILGKILFLSSSMIALFWIAGTVLGGTRRFNVAFGSLYGFDILKDSAAFATLIISASFWTCETSTITSSGVVTFLVGAWASTMNVLALGNWAHSSRASGLVPLWLVAIGTVLFTYTHDIRAVLFIRRIALAGLLMALIIAATIFSFTKRLEIFEKRHPINDLIYDAQTRHERWLVGVSTSKTLAAATMIYEERHAGKVAPPNFAEWYQFASGSPITDNFAQIDRDLAPFWKFSPEELRKRVDAMIGYEGIATITIENGSVSRSDAGNDGDNQDLDEVAKMIEKFSQHMPDMVLPINLSPTPRILPSWRDVQLGGHADMGSIVSLISKRSTGVDGTAADDLDVRQEQVVSQELNWGITWASDFRQLLADACPPTSPARSTPHWNIGQFCDKCVRRHSRGQFLSDFERSLQVCEQPDLMHLHAFSMTNSRSAPIQRLLPLFGPSKTDNFGDIVIPIPKSRLVQPDSSWHFPRRYDSLFWRGSAGEDAQNGQALRGSHKFRLLHLTRKPGGRDEVRMVLPTPGKTDQFRTERVAAAEASNAMPFAVGIDDYSGCKGKNCELLKSAFGTETKTEEPLEYRYVLLTDEDNGPPTQMLRTMQSGSVPFVSTIFRTWYTERIQPWLHFVPIDVRYHALHTTLSYFTGTEDRPKMNGRDTALRGRIGDAEWISQQGQRWAAKALGNRDMEIYLFRLLLEWGRLMDDRRGEIGYRKGQNGDFENIGWTR</sequence>
<proteinExistence type="predicted"/>
<dbReference type="Proteomes" id="UP000829364">
    <property type="component" value="Chromosome 9"/>
</dbReference>
<evidence type="ECO:0000313" key="3">
    <source>
        <dbReference type="Proteomes" id="UP000829364"/>
    </source>
</evidence>
<accession>A0A9Q8QRS3</accession>
<protein>
    <recommendedName>
        <fullName evidence="4">Glycosyltransferase family 90 protein</fullName>
    </recommendedName>
</protein>
<feature type="transmembrane region" description="Helical" evidence="1">
    <location>
        <begin position="226"/>
        <end position="248"/>
    </location>
</feature>
<feature type="transmembrane region" description="Helical" evidence="1">
    <location>
        <begin position="260"/>
        <end position="283"/>
    </location>
</feature>
<feature type="transmembrane region" description="Helical" evidence="1">
    <location>
        <begin position="186"/>
        <end position="206"/>
    </location>
</feature>
<feature type="transmembrane region" description="Helical" evidence="1">
    <location>
        <begin position="386"/>
        <end position="404"/>
    </location>
</feature>
<dbReference type="RefSeq" id="XP_047847152.1">
    <property type="nucleotide sequence ID" value="XM_047991142.1"/>
</dbReference>